<dbReference type="EMBL" id="AFWV01000005">
    <property type="protein sequence ID" value="EGV18979.1"/>
    <property type="molecule type" value="Genomic_DNA"/>
</dbReference>
<dbReference type="InterPro" id="IPR001082">
    <property type="entry name" value="Pilin"/>
</dbReference>
<evidence type="ECO:0000256" key="1">
    <source>
        <dbReference type="ARBA" id="ARBA00005233"/>
    </source>
</evidence>
<evidence type="ECO:0000313" key="5">
    <source>
        <dbReference type="Proteomes" id="UP000005459"/>
    </source>
</evidence>
<reference evidence="4 5" key="1">
    <citation type="submission" date="2011-06" db="EMBL/GenBank/DDBJ databases">
        <title>The draft genome of Thiocapsa marina 5811.</title>
        <authorList>
            <consortium name="US DOE Joint Genome Institute (JGI-PGF)"/>
            <person name="Lucas S."/>
            <person name="Han J."/>
            <person name="Cheng J.-F."/>
            <person name="Goodwin L."/>
            <person name="Pitluck S."/>
            <person name="Peters L."/>
            <person name="Land M.L."/>
            <person name="Hauser L."/>
            <person name="Vogl K."/>
            <person name="Liu Z."/>
            <person name="Imhoff J."/>
            <person name="Thiel V."/>
            <person name="Frigaard N.-U."/>
            <person name="Bryant D."/>
            <person name="Woyke T.J."/>
        </authorList>
    </citation>
    <scope>NUCLEOTIDE SEQUENCE [LARGE SCALE GENOMIC DNA]</scope>
    <source>
        <strain evidence="4 5">5811</strain>
    </source>
</reference>
<gene>
    <name evidence="4" type="ORF">ThimaDRAFT_1783</name>
</gene>
<dbReference type="Pfam" id="PF07963">
    <property type="entry name" value="N_methyl"/>
    <property type="match status" value="1"/>
</dbReference>
<comment type="similarity">
    <text evidence="1">Belongs to the N-Me-Phe pilin family.</text>
</comment>
<keyword evidence="2" id="KW-0488">Methylation</keyword>
<dbReference type="InterPro" id="IPR012902">
    <property type="entry name" value="N_methyl_site"/>
</dbReference>
<protein>
    <submittedName>
        <fullName evidence="4">Fimbrial protein pilin</fullName>
    </submittedName>
</protein>
<dbReference type="PANTHER" id="PTHR30093:SF34">
    <property type="entry name" value="PREPILIN PEPTIDASE-DEPENDENT PROTEIN D"/>
    <property type="match status" value="1"/>
</dbReference>
<dbReference type="OrthoDB" id="5767514at2"/>
<dbReference type="NCBIfam" id="TIGR02532">
    <property type="entry name" value="IV_pilin_GFxxxE"/>
    <property type="match status" value="1"/>
</dbReference>
<proteinExistence type="inferred from homology"/>
<dbReference type="PANTHER" id="PTHR30093">
    <property type="entry name" value="GENERAL SECRETION PATHWAY PROTEIN G"/>
    <property type="match status" value="1"/>
</dbReference>
<sequence>MSLGQQHGFALIELMIVVAVIGILAAIALPQYEDYVSRAKITEALTALGPLKMETTLYYTNHGYFPHKGGAGDAALNELGLEKTSIQSRYVEGVNIAYAGPYAAQIGGFVGTAKDSISLIIKLNPTTFPKRYNMKSWQYNQITLVGVAKTGGIYQWYCGPRDAAFGVPSMILPATCRDFSW</sequence>
<keyword evidence="3" id="KW-0812">Transmembrane</keyword>
<keyword evidence="3" id="KW-0472">Membrane</keyword>
<evidence type="ECO:0000313" key="4">
    <source>
        <dbReference type="EMBL" id="EGV18979.1"/>
    </source>
</evidence>
<dbReference type="Proteomes" id="UP000005459">
    <property type="component" value="Unassembled WGS sequence"/>
</dbReference>
<dbReference type="eggNOG" id="COG4969">
    <property type="taxonomic scope" value="Bacteria"/>
</dbReference>
<dbReference type="Gene3D" id="3.30.700.10">
    <property type="entry name" value="Glycoprotein, Type 4 Pilin"/>
    <property type="match status" value="1"/>
</dbReference>
<keyword evidence="5" id="KW-1185">Reference proteome</keyword>
<evidence type="ECO:0000256" key="3">
    <source>
        <dbReference type="SAM" id="Phobius"/>
    </source>
</evidence>
<dbReference type="AlphaFoldDB" id="F9UA31"/>
<dbReference type="STRING" id="768671.ThimaDRAFT_1783"/>
<dbReference type="Pfam" id="PF00114">
    <property type="entry name" value="Pilin"/>
    <property type="match status" value="1"/>
</dbReference>
<accession>F9UA31</accession>
<feature type="transmembrane region" description="Helical" evidence="3">
    <location>
        <begin position="6"/>
        <end position="29"/>
    </location>
</feature>
<dbReference type="InterPro" id="IPR045584">
    <property type="entry name" value="Pilin-like"/>
</dbReference>
<dbReference type="GO" id="GO:0009289">
    <property type="term" value="C:pilus"/>
    <property type="evidence" value="ECO:0007669"/>
    <property type="project" value="InterPro"/>
</dbReference>
<dbReference type="GO" id="GO:0007155">
    <property type="term" value="P:cell adhesion"/>
    <property type="evidence" value="ECO:0007669"/>
    <property type="project" value="InterPro"/>
</dbReference>
<organism evidence="4 5">
    <name type="scientific">Thiocapsa marina 5811</name>
    <dbReference type="NCBI Taxonomy" id="768671"/>
    <lineage>
        <taxon>Bacteria</taxon>
        <taxon>Pseudomonadati</taxon>
        <taxon>Pseudomonadota</taxon>
        <taxon>Gammaproteobacteria</taxon>
        <taxon>Chromatiales</taxon>
        <taxon>Chromatiaceae</taxon>
        <taxon>Thiocapsa</taxon>
    </lineage>
</organism>
<dbReference type="RefSeq" id="WP_007192659.1">
    <property type="nucleotide sequence ID" value="NZ_AFWV01000005.1"/>
</dbReference>
<dbReference type="SUPFAM" id="SSF54523">
    <property type="entry name" value="Pili subunits"/>
    <property type="match status" value="1"/>
</dbReference>
<name>F9UA31_9GAMM</name>
<keyword evidence="3" id="KW-1133">Transmembrane helix</keyword>
<evidence type="ECO:0000256" key="2">
    <source>
        <dbReference type="ARBA" id="ARBA00022481"/>
    </source>
</evidence>